<dbReference type="Proteomes" id="UP000054977">
    <property type="component" value="Unassembled WGS sequence"/>
</dbReference>
<dbReference type="STRING" id="326474.AWB65_05055"/>
<name>A0A158IM09_9BURK</name>
<organism evidence="1 2">
    <name type="scientific">Caballeronia humi</name>
    <dbReference type="NCBI Taxonomy" id="326474"/>
    <lineage>
        <taxon>Bacteria</taxon>
        <taxon>Pseudomonadati</taxon>
        <taxon>Pseudomonadota</taxon>
        <taxon>Betaproteobacteria</taxon>
        <taxon>Burkholderiales</taxon>
        <taxon>Burkholderiaceae</taxon>
        <taxon>Caballeronia</taxon>
    </lineage>
</organism>
<reference evidence="1" key="1">
    <citation type="submission" date="2016-01" db="EMBL/GenBank/DDBJ databases">
        <authorList>
            <person name="Peeters C."/>
        </authorList>
    </citation>
    <scope>NUCLEOTIDE SEQUENCE [LARGE SCALE GENOMIC DNA]</scope>
    <source>
        <strain evidence="1">LMG 22934</strain>
    </source>
</reference>
<protein>
    <submittedName>
        <fullName evidence="1">Uncharacterized protein</fullName>
    </submittedName>
</protein>
<gene>
    <name evidence="1" type="ORF">AWB65_05055</name>
</gene>
<evidence type="ECO:0000313" key="2">
    <source>
        <dbReference type="Proteomes" id="UP000054977"/>
    </source>
</evidence>
<evidence type="ECO:0000313" key="1">
    <source>
        <dbReference type="EMBL" id="SAL57537.1"/>
    </source>
</evidence>
<dbReference type="AlphaFoldDB" id="A0A158IM09"/>
<sequence length="56" mass="6585">MIVLRNQTRDQWSNRYPDIKLHGLRDFLAQRWFDVEPERADVLYTLCTTHAAAGPV</sequence>
<proteinExistence type="predicted"/>
<dbReference type="EMBL" id="FCNW02000037">
    <property type="protein sequence ID" value="SAL57537.1"/>
    <property type="molecule type" value="Genomic_DNA"/>
</dbReference>
<dbReference type="RefSeq" id="WP_159907765.1">
    <property type="nucleotide sequence ID" value="NZ_FCNW02000037.1"/>
</dbReference>
<accession>A0A158IM09</accession>
<keyword evidence="2" id="KW-1185">Reference proteome</keyword>
<comment type="caution">
    <text evidence="1">The sequence shown here is derived from an EMBL/GenBank/DDBJ whole genome shotgun (WGS) entry which is preliminary data.</text>
</comment>